<protein>
    <recommendedName>
        <fullName evidence="4">Reverse transcriptase domain-containing protein</fullName>
    </recommendedName>
</protein>
<dbReference type="EMBL" id="WNYA01008974">
    <property type="protein sequence ID" value="KAG8540904.1"/>
    <property type="molecule type" value="Genomic_DNA"/>
</dbReference>
<reference evidence="2" key="1">
    <citation type="thesis" date="2020" institute="ProQuest LLC" country="789 East Eisenhower Parkway, Ann Arbor, MI, USA">
        <title>Comparative Genomics and Chromosome Evolution.</title>
        <authorList>
            <person name="Mudd A.B."/>
        </authorList>
    </citation>
    <scope>NUCLEOTIDE SEQUENCE</scope>
    <source>
        <strain evidence="2">237g6f4</strain>
        <tissue evidence="2">Blood</tissue>
    </source>
</reference>
<name>A0AAV6YU84_ENGPU</name>
<keyword evidence="3" id="KW-1185">Reference proteome</keyword>
<dbReference type="Proteomes" id="UP000824782">
    <property type="component" value="Unassembled WGS sequence"/>
</dbReference>
<dbReference type="AlphaFoldDB" id="A0AAV6YU84"/>
<accession>A0AAV6YU84</accession>
<evidence type="ECO:0008006" key="4">
    <source>
        <dbReference type="Google" id="ProtNLM"/>
    </source>
</evidence>
<dbReference type="PANTHER" id="PTHR33066:SF2">
    <property type="entry name" value="FILAGGRIN-2-LIKE"/>
    <property type="match status" value="1"/>
</dbReference>
<gene>
    <name evidence="2" type="ORF">GDO81_030082</name>
</gene>
<sequence length="189" mass="20524">MKNVKIIPYLDDLLIIGTTEEELISQESNYFNPTATGMDHQLGKVQSYPQQSNCLSRYTTEFESPDVLSTRGKKEPHDSKNAIISATSVLHNKRGNESVGASNRLHRSGPMVPESYEDLSKLDSVILGQGSLTPGSKNPATSIHKVIPSMVDRKRSSEKGSSLVSLASEGHSDGCKPVRMGSISGRKIP</sequence>
<organism evidence="2 3">
    <name type="scientific">Engystomops pustulosus</name>
    <name type="common">Tungara frog</name>
    <name type="synonym">Physalaemus pustulosus</name>
    <dbReference type="NCBI Taxonomy" id="76066"/>
    <lineage>
        <taxon>Eukaryota</taxon>
        <taxon>Metazoa</taxon>
        <taxon>Chordata</taxon>
        <taxon>Craniata</taxon>
        <taxon>Vertebrata</taxon>
        <taxon>Euteleostomi</taxon>
        <taxon>Amphibia</taxon>
        <taxon>Batrachia</taxon>
        <taxon>Anura</taxon>
        <taxon>Neobatrachia</taxon>
        <taxon>Hyloidea</taxon>
        <taxon>Leptodactylidae</taxon>
        <taxon>Leiuperinae</taxon>
        <taxon>Engystomops</taxon>
    </lineage>
</organism>
<evidence type="ECO:0000313" key="3">
    <source>
        <dbReference type="Proteomes" id="UP000824782"/>
    </source>
</evidence>
<comment type="caution">
    <text evidence="2">The sequence shown here is derived from an EMBL/GenBank/DDBJ whole genome shotgun (WGS) entry which is preliminary data.</text>
</comment>
<dbReference type="PANTHER" id="PTHR33066">
    <property type="entry name" value="INTEGRASE_SAM-LIKE_N DOMAIN-CONTAINING PROTEIN"/>
    <property type="match status" value="1"/>
</dbReference>
<evidence type="ECO:0000313" key="2">
    <source>
        <dbReference type="EMBL" id="KAG8540904.1"/>
    </source>
</evidence>
<evidence type="ECO:0000256" key="1">
    <source>
        <dbReference type="SAM" id="MobiDB-lite"/>
    </source>
</evidence>
<proteinExistence type="predicted"/>
<feature type="region of interest" description="Disordered" evidence="1">
    <location>
        <begin position="151"/>
        <end position="189"/>
    </location>
</feature>